<dbReference type="OrthoDB" id="9979141at2"/>
<name>A0A2Z4LMP9_9BACT</name>
<accession>A0A2Z4LMP9</accession>
<dbReference type="AlphaFoldDB" id="A0A2Z4LMP9"/>
<dbReference type="Proteomes" id="UP000249865">
    <property type="component" value="Chromosome"/>
</dbReference>
<dbReference type="KEGG" id="mclo:DK849_00235"/>
<sequence length="308" mass="35974">MAKKPRDPWEEIDPNEVTPEDSVQYKKIAKNTTRSKKIKGIIFGVSAAVGLTVVLAVAFSIPQTVNNLVIWKDEANFLARKECVHYFEEFNEGTKRAELAETSRKDAVFEMISNYKNNVEMLNKLGLTLKENIRQIYDFEFKNVMIMGMEPDAISVDLVLYNRKNENDYLVIPRIVIQGFKEDSDFNDGQYIDDKQIDALLTSIQFKYIGRKEEFSSNIELINNTNNWYEKERVILNNFEVQGASLQGFLPFYITSNWVYENERLNFSTYVYKLGIWDTKINGKKYRYGAYYTKNEVKHYSQPVLNLK</sequence>
<evidence type="ECO:0000313" key="1">
    <source>
        <dbReference type="EMBL" id="AWX42517.1"/>
    </source>
</evidence>
<keyword evidence="2" id="KW-1185">Reference proteome</keyword>
<dbReference type="RefSeq" id="WP_029330549.1">
    <property type="nucleotide sequence ID" value="NZ_CP030103.1"/>
</dbReference>
<organism evidence="1 2">
    <name type="scientific">Metamycoplasma cloacale</name>
    <dbReference type="NCBI Taxonomy" id="92401"/>
    <lineage>
        <taxon>Bacteria</taxon>
        <taxon>Bacillati</taxon>
        <taxon>Mycoplasmatota</taxon>
        <taxon>Mycoplasmoidales</taxon>
        <taxon>Metamycoplasmataceae</taxon>
        <taxon>Metamycoplasma</taxon>
    </lineage>
</organism>
<gene>
    <name evidence="1" type="ORF">DK849_00235</name>
</gene>
<evidence type="ECO:0000313" key="2">
    <source>
        <dbReference type="Proteomes" id="UP000249865"/>
    </source>
</evidence>
<reference evidence="2" key="1">
    <citation type="submission" date="2018-06" db="EMBL/GenBank/DDBJ databases">
        <title>Complete genome sequences of Mycoplasma anatis, M. anseris and M. cloacale type strains.</title>
        <authorList>
            <person name="Grozner D."/>
            <person name="Forro B."/>
            <person name="Sulyok K.M."/>
            <person name="Marton S."/>
            <person name="Kreizinger Z."/>
            <person name="Banyai K."/>
            <person name="Gyuranecz M."/>
        </authorList>
    </citation>
    <scope>NUCLEOTIDE SEQUENCE [LARGE SCALE GENOMIC DNA]</scope>
    <source>
        <strain evidence="2">NCTC 10199</strain>
    </source>
</reference>
<dbReference type="EMBL" id="CP030103">
    <property type="protein sequence ID" value="AWX42517.1"/>
    <property type="molecule type" value="Genomic_DNA"/>
</dbReference>
<proteinExistence type="predicted"/>
<protein>
    <submittedName>
        <fullName evidence="1">Uncharacterized protein</fullName>
    </submittedName>
</protein>